<evidence type="ECO:0000313" key="5">
    <source>
        <dbReference type="Proteomes" id="UP000176204"/>
    </source>
</evidence>
<dbReference type="Pfam" id="PF12951">
    <property type="entry name" value="PATR"/>
    <property type="match status" value="7"/>
</dbReference>
<accession>A0A1H6LQV9</accession>
<evidence type="ECO:0000256" key="2">
    <source>
        <dbReference type="SAM" id="SignalP"/>
    </source>
</evidence>
<dbReference type="InterPro" id="IPR005546">
    <property type="entry name" value="Autotransporte_beta"/>
</dbReference>
<dbReference type="STRING" id="1679444.PYTT_1351"/>
<dbReference type="SUPFAM" id="SSF103515">
    <property type="entry name" value="Autotransporter"/>
    <property type="match status" value="1"/>
</dbReference>
<feature type="domain" description="Autotransporter" evidence="3">
    <location>
        <begin position="4132"/>
        <end position="4417"/>
    </location>
</feature>
<evidence type="ECO:0000259" key="3">
    <source>
        <dbReference type="PROSITE" id="PS51208"/>
    </source>
</evidence>
<dbReference type="GO" id="GO:0016829">
    <property type="term" value="F:lyase activity"/>
    <property type="evidence" value="ECO:0007669"/>
    <property type="project" value="UniProtKB-KW"/>
</dbReference>
<protein>
    <submittedName>
        <fullName evidence="4">Pectin lyase fold/virulence factor</fullName>
    </submittedName>
</protein>
<dbReference type="KEGG" id="agl:PYTT_1351"/>
<sequence>MKLHLPTGLRAALMTCYAAVACSVTLSTGTLFAGAGLVAAAGLAPVASAAATLPGTYDQTVEVTAANSTAITLAAGQAGLVDYKSGEAYTGAVTMAADGSSTLVLLLEQATGNASFGSAITNTGNIIVSGAGKTLELTQGLESYGRQNWTINTNATLKANSSIWLNGEGAAGMITLEQGSSLVYGSHNSSMLGASGFVFNGTGTVSGFNDAGTMGTNWGLTLLDNASIKVTAAASGSTLSMTRMSVRSGMVFDIQGAGTVLNFSSQLSSIGVGASKTVTIKGGGTLDFTGSAYTNAVELGGVNFSVTESSVLKLNNAAARQTTGFTGIALGNSGVLDVTVTADLSAWNNGSITGTAGSRVVLNGGGNRWYGGFLTSAFATGGNVFKGTIEVASGRMEIGSNTGQFGDAGTSWIVRDGGQVYFGNGTYNGNISIEGTGWNASSDIAKGGCIRADGATLAGNITLLNNASITVWSGSTGTLSGKLLGSTTLEKLGAGTLNVSNANALKDFTGNLKLTGGLVNLSMTADMAMAGKLMLNSGTVDVTRSDVYGRRLFNGGVEVSGSGKITLSRTGLIWINSLTGNGTVNFERTGSGTYFSSFVLAGDGDFTGTITVGRNDATQNSYLVLQSANAAKNATVTLQNGSSLALTANTTIAGLNGAAGTMIVGMDALASTGQYDQNMPTKGTARTLTVNGGGNYAGSIGANVSLVKSGAGTLKLTGALDASSSYSATGGTLEFGQTGNQTLTVSGSNGATLAFTGGGKYTLAAAGDFSGAVLGISNGSTVIMGGAGVAGLAVGSGLNYLNITSTSPSYALGTISGAGSLVLELANASMKLVADDIGDTALYLKNGDALSRLTLDETGILQAVALAELTGSTTDDPAGEYSRVGGGVVLQSNLEIGSLMLMDKAGDANTLTITDSFTIGEKLTFAGTAGGSFALQGGALTVDTLIANSGLLNLNNTLTTANSLQGVGRVNLGSGSSLVLNGAGTFGGVVGMAGNAGLSLANGALGTGTINISGTGNKLEWLAGNTADYSGKLTVAANSGLTLNTGANNVGWGTAIGNTADYTKTGSGTLTLSVLNAIKGALTIDGGVVNLTAGGDNGSINGTVVIKNGVLRLNGGDVTGYGEGNRISAITIQEGGEMVIGVTANQTFSNMTLTLQGGKISGVANSNFDLFRNGSKVVTLASAQTSTISTNFNLRQDNTQFDIAKGTTANGIDLLVSGVIGNGDNGNHNFIKNGAGTMVLTGANTYGGTTTINGGTLQVGNGGASGSLGSGTVFINANGTLVFNRTDEYTFTNTIGLDANKSTGHIDIMSGTCTWNTGSQGNFTGTLTVYDGATLKLASNTYNVIGGTGHRTLIEAGGRVVFAVGGTDCHSYGQIEGAGHVEIASAADKIMYFDCANTLYTGGTIVKSGTAVMNQVGALGTGTITLQGGVLRAAVGHAFANAGGTNALDMQGGTLAASGNQTFSSTVLTSGVSTLALTLNNSGGAASLLSLDLGTLTRGIGYGSLNLALTGGPDVTLTGANVNDYLQLKATVDGDNTWLARAISYKIGDQLYRATGYDTDTRVISFAEASTTQLVQNSPSGTALDYIRTGGATLGAKSEELGGSTYEMRSLAIENGTGEGDSNALVLNGVTLKVNDVLSYGATTGPAYTIANGDAAGSLNAKAVVLTGGTLNLNVTTRQIGTMAGQGTIASSGGTTAVSDAIDGSLTLNLANSAAFSFTGTTGSLAAMNVASGSSAAFLTGKTSLSGTLALANNGSSLQVGRAASEGVAASNAVLTMQNLQVNTGGDNNSTSLNIAAGSVMNVLGTTNGSAGEGSFTMSVAGGTFTTNVNGTLNINSDISNRDGNGTLNINNGGVMNFRNGLGITRNGAASNWGRVTLNLNAGGTMNIGAGGIKGSVVHTMNTINLNGGTIGALANWTSSVALNLQGAVTFNTELYVADDGSGATSGYSGQAGTIGLSGALTATEAGSLVKDGLGTLTITGAQGGFGGTMTSLKGTLDISGTTGLGTNAVSLVLDGGALNVGSLNGGMTVRSAAAGGQLGNLTLNGGTINIDLALLPDAGTAAYTVGTLSAGAGKTTFHIENFASLALGEHTYTLFNVTGANNITTEALQSLVGASGLVISEDSRSKLEFTSSASSVTMKYTNAGIATLVWQNTANNWQMKGSADAWASGSGTLADTSFHTGDNVIFNAQSPVPAVAESVKLSGLVAPGSITVNGGNYSFDNAAADARGYLSGSGKLTMAGGTLAINTNNKGVAASEGVAAIDPWSGGVALNGGTLIAGADGALGTGTLVFGGGTLEFVSANALGGAMSIADNASGTLKWGAGNTMNYTDNLVSFGANSTLNIFSNGNTFNMNQTLAAGQKLVINDVFAGNVTLAGTGGTLEIVQNASVNSAIWQGANYIVNGGLTSGGGGMYTSGSISGSGTLTFNNTGGTFTWATSGNDFTGDIRLTGSKLVVFGGNALGTGSSFLTNGGAASSIDIGANATLVLNRQFAAADKAAAKANALVIGNLTGSGIIRGDYTTNTADFRERYISTTVASGEAVYGGIFQRQTNTDVGLLKNGAGTFVLTGTNTSIADLDVNAGSMVLRDGGVWAGDINVLGTSSLAFDNNIDVTQSRNVTSAAGATITFQNGKTYTLAGAANAIGGAVVVQGGSKLAVSGTFGTGSVSLATAADTLELSGTNKTLSGAISGNGGVIVSGGEITLSGANSYKAGTTVSGGTLILGSTGAAGDGIIALTGGALNVNGQVVLNGVAANQGTSSIIGGADSSIGALTVGSADAAATLNVSDALTVASINVLARTNGNNTLNATGDLSVTGAFNVGQNGTVALASASLGSGLSLGQDAAFSSGALTVSGTVSTATGASMNTGAVTWNGTGKTWNLASLFLNPSASVWTVGGNLSSTGTVSVGLDRTFAATLADGDYKVATITGTWDPAQFNLQDLSDISDIYKYTLERSDSGTDLVLRVRVDTGKALVWNAANGATWSDASATEWVGQATAPAGKIVYFNTDPFGDATELTVNIAAAGVTPTQIFVETNKTYIFQGGSISDAPGVASTLTVQGAGILRLDAANAYTGGTTLKDGTVVMNNTASLGTTGSISFEGGTLEYGSMADWSGHDISDRFVVAQNADLNLSVADGRTASIGRLGDTITGAVTLVKTGLGTLQLTQSYMGDIDQKAGALTLKGSTYGGQVTVDEGSFLHMDANQVTTLNNMFGGTGTVTLDSGSFSILGAGTAEVALVYGSSLAGPASMIFQSGTELAGGIDIQSTSTGLVLAGNAAGSLISVSAAITGEGRYLNLQNGIFTLKGAAATDSTAGLAVSNTATLKLDGASTVLPSLHTVEGGMVEGTASQNLTLQEGVLNGILSGAFTLNVQDADASVALGATAQSDGSTLFNVGGGILDLGQTALTNSLTITGGKLAQADNWLGNVTASLGSRDADGHVMGNTGTLDLGGLRAGSLKSVTLPGHATVTNIGTGTVALDRGDLRFTLSNITTDTHTGTAMIVFNNGGTNTLTMSAGNKLYIDMDDEVIALMRDLAPADPLDFTGKQVKFVVTDGSLGFTKANAADFVTFNPLLETWGLQVADVQGGTLIVDGNLEVWFASKLGDITRYDDLDPYRGLVVDRNMTISLASPTAPGETLVVKNLYGMNRSDLSITGAMNPDGSQGTANVTLMNSVNTTFSGNITADSNTALSKTGSGTLTVQGNLAARGTLDVQEGTLALASKGENSLNSVDISHGATLSLQGRGGNTVATTLNSSGGILLGEKAKLTINGTSTLMEGSTLNGMSGSAVEIVSGGSLMIAAGAGVEGIGFDLKSGSLLDVASDIRAASLNGSGSLSGAGSIALSGGNGTFAGAMNAYSGTLKLEGGSQTLAGAGSTAASLVAVNGSNLVLDYSGSNARYASVAISGGSTLTLLANNGSGTNNQLTLSGNSTVAHGTLALTLNTDPVQNLSAGYINMAGGAALGFGEGSVMRFSASSNSKLIQGTSPVEIVIVNGVTTGSDNITVAYDQLFGKYFDAAGSRLEQRGNQLILVTAASRSPYYETIGLSHNAQAGGALLDRALRTVNPQAENPGSELAQAMNAIDSRISAGNRAGASQLMAAISGATVTTLNAAQLGTQERNMRAIRNRTVTMGIDPSVVQQDLPYWNAWASFNGANSDISQNGDQPGYKLSSWGGTIGADSDISRHITLGVAFTANYGKLTATGADTASGHVDSYLASLYLRGQSGKWSHVGILTGGTAKADLDRTVNYGAGQYKTSGTTDGSSFGAMYELAYDIALDTDYKSLVQPLFNASLNSARMKGYTETGAGNANLSVENMDTTYGTVGVGGRYIASVGQNLFNRTATLEARALLLQDIGDRQVEADVAFADAKGYKRTVEGIKPGSTGVEVGLGLTIPVELQSSIFMEINLDARSRSTEVSGGIGYRYNF</sequence>
<dbReference type="PROSITE" id="PS51208">
    <property type="entry name" value="AUTOTRANSPORTER"/>
    <property type="match status" value="1"/>
</dbReference>
<dbReference type="OrthoDB" id="200362at2"/>
<keyword evidence="1 2" id="KW-0732">Signal</keyword>
<dbReference type="InterPro" id="IPR011050">
    <property type="entry name" value="Pectin_lyase_fold/virulence"/>
</dbReference>
<reference evidence="5" key="1">
    <citation type="submission" date="2016-09" db="EMBL/GenBank/DDBJ databases">
        <authorList>
            <person name="Koehorst J."/>
        </authorList>
    </citation>
    <scope>NUCLEOTIDE SEQUENCE [LARGE SCALE GENOMIC DNA]</scope>
</reference>
<proteinExistence type="predicted"/>
<feature type="signal peptide" evidence="2">
    <location>
        <begin position="1"/>
        <end position="33"/>
    </location>
</feature>
<dbReference type="InterPro" id="IPR036709">
    <property type="entry name" value="Autotransporte_beta_dom_sf"/>
</dbReference>
<dbReference type="SUPFAM" id="SSF51126">
    <property type="entry name" value="Pectin lyase-like"/>
    <property type="match status" value="4"/>
</dbReference>
<gene>
    <name evidence="4" type="ORF">PYTT_1351</name>
</gene>
<dbReference type="PROSITE" id="PS51257">
    <property type="entry name" value="PROKAR_LIPOPROTEIN"/>
    <property type="match status" value="1"/>
</dbReference>
<keyword evidence="5" id="KW-1185">Reference proteome</keyword>
<evidence type="ECO:0000313" key="4">
    <source>
        <dbReference type="EMBL" id="SEH87165.1"/>
    </source>
</evidence>
<dbReference type="NCBIfam" id="TIGR02601">
    <property type="entry name" value="autotrns_rpt"/>
    <property type="match status" value="2"/>
</dbReference>
<dbReference type="RefSeq" id="WP_071133348.1">
    <property type="nucleotide sequence ID" value="NZ_LT629973.1"/>
</dbReference>
<dbReference type="InterPro" id="IPR013425">
    <property type="entry name" value="Autotrns_rpt"/>
</dbReference>
<dbReference type="Proteomes" id="UP000176204">
    <property type="component" value="Chromosome I"/>
</dbReference>
<keyword evidence="4" id="KW-0456">Lyase</keyword>
<feature type="chain" id="PRO_5009604540" evidence="2">
    <location>
        <begin position="34"/>
        <end position="4417"/>
    </location>
</feature>
<dbReference type="EMBL" id="LT629973">
    <property type="protein sequence ID" value="SEH87165.1"/>
    <property type="molecule type" value="Genomic_DNA"/>
</dbReference>
<dbReference type="SMART" id="SM00869">
    <property type="entry name" value="Autotransporter"/>
    <property type="match status" value="1"/>
</dbReference>
<name>A0A1H6LQV9_9BACT</name>
<organism evidence="4 5">
    <name type="scientific">Akkermansia glycaniphila</name>
    <dbReference type="NCBI Taxonomy" id="1679444"/>
    <lineage>
        <taxon>Bacteria</taxon>
        <taxon>Pseudomonadati</taxon>
        <taxon>Verrucomicrobiota</taxon>
        <taxon>Verrucomicrobiia</taxon>
        <taxon>Verrucomicrobiales</taxon>
        <taxon>Akkermansiaceae</taxon>
        <taxon>Akkermansia</taxon>
    </lineage>
</organism>
<evidence type="ECO:0000256" key="1">
    <source>
        <dbReference type="ARBA" id="ARBA00022729"/>
    </source>
</evidence>